<dbReference type="EMBL" id="JANEYF010004165">
    <property type="protein sequence ID" value="KAJ8932049.1"/>
    <property type="molecule type" value="Genomic_DNA"/>
</dbReference>
<feature type="compositionally biased region" description="Basic and acidic residues" evidence="2">
    <location>
        <begin position="75"/>
        <end position="84"/>
    </location>
</feature>
<organism evidence="4 5">
    <name type="scientific">Rhamnusium bicolor</name>
    <dbReference type="NCBI Taxonomy" id="1586634"/>
    <lineage>
        <taxon>Eukaryota</taxon>
        <taxon>Metazoa</taxon>
        <taxon>Ecdysozoa</taxon>
        <taxon>Arthropoda</taxon>
        <taxon>Hexapoda</taxon>
        <taxon>Insecta</taxon>
        <taxon>Pterygota</taxon>
        <taxon>Neoptera</taxon>
        <taxon>Endopterygota</taxon>
        <taxon>Coleoptera</taxon>
        <taxon>Polyphaga</taxon>
        <taxon>Cucujiformia</taxon>
        <taxon>Chrysomeloidea</taxon>
        <taxon>Cerambycidae</taxon>
        <taxon>Lepturinae</taxon>
        <taxon>Rhagiini</taxon>
        <taxon>Rhamnusium</taxon>
    </lineage>
</organism>
<evidence type="ECO:0000256" key="1">
    <source>
        <dbReference type="SAM" id="Coils"/>
    </source>
</evidence>
<dbReference type="PANTHER" id="PTHR10773:SF19">
    <property type="match status" value="1"/>
</dbReference>
<dbReference type="Proteomes" id="UP001162156">
    <property type="component" value="Unassembled WGS sequence"/>
</dbReference>
<keyword evidence="5" id="KW-1185">Reference proteome</keyword>
<dbReference type="AlphaFoldDB" id="A0AAV8WZ97"/>
<name>A0AAV8WZ97_9CUCU</name>
<gene>
    <name evidence="4" type="ORF">NQ314_015000</name>
</gene>
<comment type="caution">
    <text evidence="4">The sequence shown here is derived from an EMBL/GenBank/DDBJ whole genome shotgun (WGS) entry which is preliminary data.</text>
</comment>
<dbReference type="InterPro" id="IPR057191">
    <property type="entry name" value="DUF7869"/>
</dbReference>
<evidence type="ECO:0000259" key="3">
    <source>
        <dbReference type="Pfam" id="PF25273"/>
    </source>
</evidence>
<protein>
    <recommendedName>
        <fullName evidence="3">DUF7869 domain-containing protein</fullName>
    </recommendedName>
</protein>
<feature type="region of interest" description="Disordered" evidence="2">
    <location>
        <begin position="38"/>
        <end position="84"/>
    </location>
</feature>
<proteinExistence type="predicted"/>
<dbReference type="PANTHER" id="PTHR10773">
    <property type="entry name" value="DNA-DIRECTED RNA POLYMERASES I, II, AND III SUBUNIT RPABC2"/>
    <property type="match status" value="1"/>
</dbReference>
<feature type="coiled-coil region" evidence="1">
    <location>
        <begin position="323"/>
        <end position="350"/>
    </location>
</feature>
<keyword evidence="1" id="KW-0175">Coiled coil</keyword>
<evidence type="ECO:0000313" key="4">
    <source>
        <dbReference type="EMBL" id="KAJ8932049.1"/>
    </source>
</evidence>
<reference evidence="4" key="1">
    <citation type="journal article" date="2023" name="Insect Mol. Biol.">
        <title>Genome sequencing provides insights into the evolution of gene families encoding plant cell wall-degrading enzymes in longhorned beetles.</title>
        <authorList>
            <person name="Shin N.R."/>
            <person name="Okamura Y."/>
            <person name="Kirsch R."/>
            <person name="Pauchet Y."/>
        </authorList>
    </citation>
    <scope>NUCLEOTIDE SEQUENCE</scope>
    <source>
        <strain evidence="4">RBIC_L_NR</strain>
    </source>
</reference>
<accession>A0AAV8WZ97</accession>
<feature type="domain" description="DUF7869" evidence="3">
    <location>
        <begin position="411"/>
        <end position="503"/>
    </location>
</feature>
<evidence type="ECO:0000313" key="5">
    <source>
        <dbReference type="Proteomes" id="UP001162156"/>
    </source>
</evidence>
<feature type="compositionally biased region" description="Polar residues" evidence="2">
    <location>
        <begin position="64"/>
        <end position="74"/>
    </location>
</feature>
<evidence type="ECO:0000256" key="2">
    <source>
        <dbReference type="SAM" id="MobiDB-lite"/>
    </source>
</evidence>
<sequence length="555" mass="64940">MRSDNISSTAPINYEGAQNVFSDSDRCSDQVFDSDDSLVDRNFIPSDDESSSNDTTSLADETDVNIQENKNSIELQHENKENNKKLTRKRLRNCEAWKKNIRKKKREIWARNICAKGKTVCERKMREVCPEKCRLKCFSKISTEERKAVFDYYWQLGNIDKQRVYINSCMTEINPTYRNAKSGSNRSKNFKYTFIIENKQMQVCKTYFKNTLGINNRVIFTTTKKTGNQGMVNSDQRGKSNKDRIPEEVKNDIRNHIKSFPTVSSHYCRARTNKMYIDGSLNIQTLYRLYVERCKSNHKEYAKLTTYRHILNSETNIGFHTPKKDQCALCENLKNANQETKENIKERFEKHIKEKELSRIEKSKDVESDEIEVYCYDLQSVLPTPSGDVNSFYYKKKLATYNFTIYDVKNKKGYCYLWHEGTAKRGANEICSCVFKFITNNENENLVFYSDNCVGQNKNKFVFGMYLYCTQKFENIKSITHKFLIVGHTQNEGDSMHASIEREKKRVLKGGPIYVPSHWSVVVRNAKKRGNPYIVDEVSTNDIFDFKKLLPKNWK</sequence>
<dbReference type="Pfam" id="PF25273">
    <property type="entry name" value="DUF7869"/>
    <property type="match status" value="1"/>
</dbReference>